<sequence length="355" mass="40592">MYGEEGRKEGKGRLEAEELKFRIVRIVLKGYLEEIRKYVKGETDGYTKVEWLEGDGGEGVVIRGRVAREVGQEFGIEDGDDDEDEVGEGWRDPGGWVRWWSRRYAIETGRRVRPRLEREVEGIEDVVYMRDLRVWGEWIEMAERFGRGEETWDDLATDWRERARKVGEEKGTGVEWGEEDGVKFEGGIWRVDIPRGGRVGGLLSEGYRKGVNGTFDLMVMVGGAERWTSEGKGRRVEEWVVGGVMRGWMERLRETTDAGYYEGGGRGRGGDTTGDLWVMAGEMEERARVRDGVGGLRDIMREAVKEGYLVVGEGRGMGRFRNLVGMCRGWSGERWDPTGWFKFKEKEKGGEEEED</sequence>
<dbReference type="AlphaFoldDB" id="A0A9W7GPT1"/>
<protein>
    <submittedName>
        <fullName evidence="1">Uncharacterized protein</fullName>
    </submittedName>
</protein>
<reference evidence="2" key="1">
    <citation type="journal article" date="2023" name="Commun. Biol.">
        <title>Genome analysis of Parmales, the sister group of diatoms, reveals the evolutionary specialization of diatoms from phago-mixotrophs to photoautotrophs.</title>
        <authorList>
            <person name="Ban H."/>
            <person name="Sato S."/>
            <person name="Yoshikawa S."/>
            <person name="Yamada K."/>
            <person name="Nakamura Y."/>
            <person name="Ichinomiya M."/>
            <person name="Sato N."/>
            <person name="Blanc-Mathieu R."/>
            <person name="Endo H."/>
            <person name="Kuwata A."/>
            <person name="Ogata H."/>
        </authorList>
    </citation>
    <scope>NUCLEOTIDE SEQUENCE [LARGE SCALE GENOMIC DNA]</scope>
</reference>
<organism evidence="1 2">
    <name type="scientific">Triparma columacea</name>
    <dbReference type="NCBI Taxonomy" id="722753"/>
    <lineage>
        <taxon>Eukaryota</taxon>
        <taxon>Sar</taxon>
        <taxon>Stramenopiles</taxon>
        <taxon>Ochrophyta</taxon>
        <taxon>Bolidophyceae</taxon>
        <taxon>Parmales</taxon>
        <taxon>Triparmaceae</taxon>
        <taxon>Triparma</taxon>
    </lineage>
</organism>
<accession>A0A9W7GPT1</accession>
<gene>
    <name evidence="1" type="ORF">TrCOL_g8060</name>
</gene>
<keyword evidence="2" id="KW-1185">Reference proteome</keyword>
<dbReference type="EMBL" id="BRYA01000438">
    <property type="protein sequence ID" value="GMI48829.1"/>
    <property type="molecule type" value="Genomic_DNA"/>
</dbReference>
<dbReference type="Proteomes" id="UP001165065">
    <property type="component" value="Unassembled WGS sequence"/>
</dbReference>
<name>A0A9W7GPT1_9STRA</name>
<proteinExistence type="predicted"/>
<evidence type="ECO:0000313" key="1">
    <source>
        <dbReference type="EMBL" id="GMI48829.1"/>
    </source>
</evidence>
<comment type="caution">
    <text evidence="1">The sequence shown here is derived from an EMBL/GenBank/DDBJ whole genome shotgun (WGS) entry which is preliminary data.</text>
</comment>
<evidence type="ECO:0000313" key="2">
    <source>
        <dbReference type="Proteomes" id="UP001165065"/>
    </source>
</evidence>